<evidence type="ECO:0000256" key="1">
    <source>
        <dbReference type="ARBA" id="ARBA00023002"/>
    </source>
</evidence>
<proteinExistence type="predicted"/>
<gene>
    <name evidence="4" type="ORF">KVH43_02110</name>
</gene>
<sequence>MARFTIPRDVYFGKGAIEELKNLNGKRAVIVIGGGSIKRSGALDKIKGYLKEAGMETKLIEGVESDPSVDTVMNGVKVMNEFKPDWIVGVGGGSPIDAAKAMWIFYEYPEFTFEEAAKPFNLPQLRTKAKFAAITTTSGTGTEVTSFSVITDNKTGVKYPIADYNITPDIAIVDTDLAQTMTPKLVAHTGMDALTHAFEAYVSKARNEFTDALAIKSIEMMKENLVESYNGNKEARSKMHIAQCLAGMSFSNAILGIVHSMAHKTGKIFNIPHGCANAIYLPYAIQFNKKTAAKAYADIARRLGLAGNSEEKLINSLVEMVRDFNKKMNIPLTLKEFGVNEQDFKDKLEDIAKNSVADPCTATNPREISVEEMRKLFICAYYGEKVEF</sequence>
<feature type="domain" description="Alcohol dehydrogenase iron-type/glycerol dehydrogenase GldA" evidence="2">
    <location>
        <begin position="7"/>
        <end position="175"/>
    </location>
</feature>
<dbReference type="PANTHER" id="PTHR11496">
    <property type="entry name" value="ALCOHOL DEHYDROGENASE"/>
    <property type="match status" value="1"/>
</dbReference>
<dbReference type="PANTHER" id="PTHR11496:SF83">
    <property type="entry name" value="HYDROXYACID-OXOACID TRANSHYDROGENASE, MITOCHONDRIAL"/>
    <property type="match status" value="1"/>
</dbReference>
<evidence type="ECO:0000259" key="3">
    <source>
        <dbReference type="Pfam" id="PF25137"/>
    </source>
</evidence>
<dbReference type="InterPro" id="IPR056798">
    <property type="entry name" value="ADH_Fe_C"/>
</dbReference>
<evidence type="ECO:0000313" key="4">
    <source>
        <dbReference type="EMBL" id="QXM06565.1"/>
    </source>
</evidence>
<evidence type="ECO:0000313" key="5">
    <source>
        <dbReference type="Proteomes" id="UP000886818"/>
    </source>
</evidence>
<dbReference type="RefSeq" id="WP_218283261.1">
    <property type="nucleotide sequence ID" value="NZ_CP078093.1"/>
</dbReference>
<accession>A0ABX8RFR9</accession>
<dbReference type="Pfam" id="PF25137">
    <property type="entry name" value="ADH_Fe_C"/>
    <property type="match status" value="1"/>
</dbReference>
<dbReference type="CDD" id="cd08179">
    <property type="entry name" value="NADPH_BDH"/>
    <property type="match status" value="1"/>
</dbReference>
<protein>
    <submittedName>
        <fullName evidence="4">Iron-containing alcohol dehydrogenase</fullName>
    </submittedName>
</protein>
<evidence type="ECO:0000259" key="2">
    <source>
        <dbReference type="Pfam" id="PF00465"/>
    </source>
</evidence>
<dbReference type="InterPro" id="IPR034802">
    <property type="entry name" value="NADPH_BDH"/>
</dbReference>
<dbReference type="Pfam" id="PF00465">
    <property type="entry name" value="Fe-ADH"/>
    <property type="match status" value="1"/>
</dbReference>
<dbReference type="InterPro" id="IPR001670">
    <property type="entry name" value="ADH_Fe/GldA"/>
</dbReference>
<dbReference type="EMBL" id="CP078093">
    <property type="protein sequence ID" value="QXM06565.1"/>
    <property type="molecule type" value="Genomic_DNA"/>
</dbReference>
<keyword evidence="5" id="KW-1185">Reference proteome</keyword>
<dbReference type="InterPro" id="IPR039697">
    <property type="entry name" value="Alcohol_dehydrogenase_Fe"/>
</dbReference>
<name>A0ABX8RFR9_9CLOT</name>
<dbReference type="Proteomes" id="UP000886818">
    <property type="component" value="Chromosome"/>
</dbReference>
<feature type="domain" description="Fe-containing alcohol dehydrogenase-like C-terminal" evidence="3">
    <location>
        <begin position="187"/>
        <end position="378"/>
    </location>
</feature>
<organism evidence="4 5">
    <name type="scientific">Crassaminicella indica</name>
    <dbReference type="NCBI Taxonomy" id="2855394"/>
    <lineage>
        <taxon>Bacteria</taxon>
        <taxon>Bacillati</taxon>
        <taxon>Bacillota</taxon>
        <taxon>Clostridia</taxon>
        <taxon>Eubacteriales</taxon>
        <taxon>Clostridiaceae</taxon>
        <taxon>Crassaminicella</taxon>
    </lineage>
</organism>
<keyword evidence="1" id="KW-0560">Oxidoreductase</keyword>
<reference evidence="4" key="1">
    <citation type="submission" date="2021-07" db="EMBL/GenBank/DDBJ databases">
        <title>Complete genome sequence of Crassaminicella sp. 143-21, isolated from a deep-sea hydrothermal vent.</title>
        <authorList>
            <person name="Li X."/>
        </authorList>
    </citation>
    <scope>NUCLEOTIDE SEQUENCE</scope>
    <source>
        <strain evidence="4">143-21</strain>
    </source>
</reference>